<keyword evidence="2" id="KW-1185">Reference proteome</keyword>
<evidence type="ECO:0000313" key="2">
    <source>
        <dbReference type="Proteomes" id="UP000297777"/>
    </source>
</evidence>
<dbReference type="Proteomes" id="UP000297777">
    <property type="component" value="Unassembled WGS sequence"/>
</dbReference>
<reference evidence="1 2" key="1">
    <citation type="submission" date="2017-12" db="EMBL/GenBank/DDBJ databases">
        <title>Comparative genomics of Botrytis spp.</title>
        <authorList>
            <person name="Valero-Jimenez C.A."/>
            <person name="Tapia P."/>
            <person name="Veloso J."/>
            <person name="Silva-Moreno E."/>
            <person name="Staats M."/>
            <person name="Valdes J.H."/>
            <person name="Van Kan J.A.L."/>
        </authorList>
    </citation>
    <scope>NUCLEOTIDE SEQUENCE [LARGE SCALE GENOMIC DNA]</scope>
    <source>
        <strain evidence="1 2">Bt9001</strain>
    </source>
</reference>
<evidence type="ECO:0000313" key="1">
    <source>
        <dbReference type="EMBL" id="TGO17898.1"/>
    </source>
</evidence>
<sequence length="111" mass="12847">MSTITPYKPSTVTGRIITAGLDCDSDSALCYYLVHSFIPENRNSQAFCALDQHRFDFFDGRRAECQKWPRKAVFPTVELKFVGIEHDANEVTTKMEYRSLPDRRRLILTIK</sequence>
<comment type="caution">
    <text evidence="1">The sequence shown here is derived from an EMBL/GenBank/DDBJ whole genome shotgun (WGS) entry which is preliminary data.</text>
</comment>
<organism evidence="1 2">
    <name type="scientific">Botrytis tulipae</name>
    <dbReference type="NCBI Taxonomy" id="87230"/>
    <lineage>
        <taxon>Eukaryota</taxon>
        <taxon>Fungi</taxon>
        <taxon>Dikarya</taxon>
        <taxon>Ascomycota</taxon>
        <taxon>Pezizomycotina</taxon>
        <taxon>Leotiomycetes</taxon>
        <taxon>Helotiales</taxon>
        <taxon>Sclerotiniaceae</taxon>
        <taxon>Botrytis</taxon>
    </lineage>
</organism>
<dbReference type="EMBL" id="PQXH01000014">
    <property type="protein sequence ID" value="TGO17898.1"/>
    <property type="molecule type" value="Genomic_DNA"/>
</dbReference>
<accession>A0A4Z1F356</accession>
<protein>
    <submittedName>
        <fullName evidence="1">Uncharacterized protein</fullName>
    </submittedName>
</protein>
<dbReference type="AlphaFoldDB" id="A0A4Z1F356"/>
<name>A0A4Z1F356_9HELO</name>
<gene>
    <name evidence="1" type="ORF">BTUL_0014g00940</name>
</gene>
<proteinExistence type="predicted"/>